<dbReference type="GeneID" id="63680874"/>
<dbReference type="AlphaFoldDB" id="A0A0C2IHY5"/>
<evidence type="ECO:0000256" key="1">
    <source>
        <dbReference type="SAM" id="MobiDB-lite"/>
    </source>
</evidence>
<keyword evidence="3" id="KW-1185">Reference proteome</keyword>
<evidence type="ECO:0000313" key="3">
    <source>
        <dbReference type="Proteomes" id="UP000031575"/>
    </source>
</evidence>
<dbReference type="RefSeq" id="XP_040616801.1">
    <property type="nucleotide sequence ID" value="XM_040765953.1"/>
</dbReference>
<name>A0A0C2IHY5_9PEZI</name>
<dbReference type="HOGENOM" id="CLU_953668_0_0_1"/>
<evidence type="ECO:0000313" key="2">
    <source>
        <dbReference type="EMBL" id="KIH88791.1"/>
    </source>
</evidence>
<comment type="caution">
    <text evidence="2">The sequence shown here is derived from an EMBL/GenBank/DDBJ whole genome shotgun (WGS) entry which is preliminary data.</text>
</comment>
<sequence>MCRDEVVHWRCGHFLRAFAPCQNAIPRDGDKAVGRDGEDVHAATVVPHNTVSEGNALLLPCADNCETRHVRNPVEIPFCMFPSCVPNYWTCCTCQILTPFGSQSRRDNGKRSVSSSSRLRRWAPSLEVPEDNHTLQTGHVCGDSLHEDSDDAQADVPRLHPMATTPLMCVDGLCGCAADGGCHGHAANDDDGPEISLSDLREILSEMDDTVGPLLGDKPETPNPGCGHMRCDKCIPWRRCPCWCLCPYLIPSTRRSCSVCVRSKCAANDQNGLREYVAEKIVKEREQHMEIE</sequence>
<gene>
    <name evidence="2" type="ORF">SPBR_07699</name>
</gene>
<feature type="region of interest" description="Disordered" evidence="1">
    <location>
        <begin position="103"/>
        <end position="151"/>
    </location>
</feature>
<protein>
    <submittedName>
        <fullName evidence="2">Uncharacterized protein</fullName>
    </submittedName>
</protein>
<dbReference type="EMBL" id="AWTV01000009">
    <property type="protein sequence ID" value="KIH88791.1"/>
    <property type="molecule type" value="Genomic_DNA"/>
</dbReference>
<reference evidence="2 3" key="1">
    <citation type="journal article" date="2014" name="BMC Genomics">
        <title>Comparative genomics of the major fungal agents of human and animal Sporotrichosis: Sporothrix schenckii and Sporothrix brasiliensis.</title>
        <authorList>
            <person name="Teixeira M.M."/>
            <person name="de Almeida L.G."/>
            <person name="Kubitschek-Barreira P."/>
            <person name="Alves F.L."/>
            <person name="Kioshima E.S."/>
            <person name="Abadio A.K."/>
            <person name="Fernandes L."/>
            <person name="Derengowski L.S."/>
            <person name="Ferreira K.S."/>
            <person name="Souza R.C."/>
            <person name="Ruiz J.C."/>
            <person name="de Andrade N.C."/>
            <person name="Paes H.C."/>
            <person name="Nicola A.M."/>
            <person name="Albuquerque P."/>
            <person name="Gerber A.L."/>
            <person name="Martins V.P."/>
            <person name="Peconick L.D."/>
            <person name="Neto A.V."/>
            <person name="Chaucanez C.B."/>
            <person name="Silva P.A."/>
            <person name="Cunha O.L."/>
            <person name="de Oliveira F.F."/>
            <person name="dos Santos T.C."/>
            <person name="Barros A.L."/>
            <person name="Soares M.A."/>
            <person name="de Oliveira L.M."/>
            <person name="Marini M.M."/>
            <person name="Villalobos-Duno H."/>
            <person name="Cunha M.M."/>
            <person name="de Hoog S."/>
            <person name="da Silveira J.F."/>
            <person name="Henrissat B."/>
            <person name="Nino-Vega G.A."/>
            <person name="Cisalpino P.S."/>
            <person name="Mora-Montes H.M."/>
            <person name="Almeida S.R."/>
            <person name="Stajich J.E."/>
            <person name="Lopes-Bezerra L.M."/>
            <person name="Vasconcelos A.T."/>
            <person name="Felipe M.S."/>
        </authorList>
    </citation>
    <scope>NUCLEOTIDE SEQUENCE [LARGE SCALE GENOMIC DNA]</scope>
    <source>
        <strain evidence="2 3">5110</strain>
    </source>
</reference>
<organism evidence="2 3">
    <name type="scientific">Sporothrix brasiliensis 5110</name>
    <dbReference type="NCBI Taxonomy" id="1398154"/>
    <lineage>
        <taxon>Eukaryota</taxon>
        <taxon>Fungi</taxon>
        <taxon>Dikarya</taxon>
        <taxon>Ascomycota</taxon>
        <taxon>Pezizomycotina</taxon>
        <taxon>Sordariomycetes</taxon>
        <taxon>Sordariomycetidae</taxon>
        <taxon>Ophiostomatales</taxon>
        <taxon>Ophiostomataceae</taxon>
        <taxon>Sporothrix</taxon>
    </lineage>
</organism>
<proteinExistence type="predicted"/>
<accession>A0A0C2IHY5</accession>
<dbReference type="VEuPathDB" id="FungiDB:SPBR_07699"/>
<dbReference type="OrthoDB" id="10309996at2759"/>
<dbReference type="Proteomes" id="UP000031575">
    <property type="component" value="Unassembled WGS sequence"/>
</dbReference>